<dbReference type="GO" id="GO:0042393">
    <property type="term" value="F:histone binding"/>
    <property type="evidence" value="ECO:0007669"/>
    <property type="project" value="TreeGrafter"/>
</dbReference>
<dbReference type="STRING" id="127582.A0A2Y9QNM9"/>
<evidence type="ECO:0000256" key="3">
    <source>
        <dbReference type="ARBA" id="ARBA00023242"/>
    </source>
</evidence>
<feature type="compositionally biased region" description="Basic and acidic residues" evidence="4">
    <location>
        <begin position="294"/>
        <end position="316"/>
    </location>
</feature>
<dbReference type="AlphaFoldDB" id="A0A2Y9QNM9"/>
<feature type="region of interest" description="Disordered" evidence="4">
    <location>
        <begin position="287"/>
        <end position="316"/>
    </location>
</feature>
<proteinExistence type="predicted"/>
<dbReference type="Pfam" id="PF12347">
    <property type="entry name" value="HJURP_C"/>
    <property type="match status" value="2"/>
</dbReference>
<evidence type="ECO:0000313" key="7">
    <source>
        <dbReference type="Proteomes" id="UP000248480"/>
    </source>
</evidence>
<evidence type="ECO:0000313" key="8">
    <source>
        <dbReference type="RefSeq" id="XP_023580788.1"/>
    </source>
</evidence>
<evidence type="ECO:0000256" key="2">
    <source>
        <dbReference type="ARBA" id="ARBA00023125"/>
    </source>
</evidence>
<protein>
    <submittedName>
        <fullName evidence="8">Holliday junction recognition protein</fullName>
    </submittedName>
</protein>
<dbReference type="GeneID" id="101354559"/>
<feature type="region of interest" description="Disordered" evidence="4">
    <location>
        <begin position="466"/>
        <end position="507"/>
    </location>
</feature>
<dbReference type="Proteomes" id="UP000248480">
    <property type="component" value="Unplaced"/>
</dbReference>
<dbReference type="GO" id="GO:0000775">
    <property type="term" value="C:chromosome, centromeric region"/>
    <property type="evidence" value="ECO:0007669"/>
    <property type="project" value="TreeGrafter"/>
</dbReference>
<keyword evidence="3" id="KW-0539">Nucleus</keyword>
<accession>A0A2Y9QNM9</accession>
<name>A0A2Y9QNM9_TRIMA</name>
<evidence type="ECO:0000256" key="4">
    <source>
        <dbReference type="SAM" id="MobiDB-lite"/>
    </source>
</evidence>
<organism evidence="7 8">
    <name type="scientific">Trichechus manatus latirostris</name>
    <name type="common">Florida manatee</name>
    <dbReference type="NCBI Taxonomy" id="127582"/>
    <lineage>
        <taxon>Eukaryota</taxon>
        <taxon>Metazoa</taxon>
        <taxon>Chordata</taxon>
        <taxon>Craniata</taxon>
        <taxon>Vertebrata</taxon>
        <taxon>Euteleostomi</taxon>
        <taxon>Mammalia</taxon>
        <taxon>Eutheria</taxon>
        <taxon>Afrotheria</taxon>
        <taxon>Sirenia</taxon>
        <taxon>Trichechidae</taxon>
        <taxon>Trichechus</taxon>
    </lineage>
</organism>
<dbReference type="InterPro" id="IPR022102">
    <property type="entry name" value="HJURP_C"/>
</dbReference>
<dbReference type="FunCoup" id="A0A2Y9QNM9">
    <property type="interactions" value="561"/>
</dbReference>
<dbReference type="KEGG" id="tmu:101354559"/>
<feature type="domain" description="Holliday junction regulator protein family C-terminal" evidence="6">
    <location>
        <begin position="384"/>
        <end position="442"/>
    </location>
</feature>
<dbReference type="RefSeq" id="XP_023580788.1">
    <property type="nucleotide sequence ID" value="XM_023725020.1"/>
</dbReference>
<dbReference type="Pfam" id="PF12346">
    <property type="entry name" value="HJURP_mid"/>
    <property type="match status" value="1"/>
</dbReference>
<evidence type="ECO:0000259" key="6">
    <source>
        <dbReference type="Pfam" id="PF12347"/>
    </source>
</evidence>
<dbReference type="Gene3D" id="6.10.250.2320">
    <property type="match status" value="1"/>
</dbReference>
<dbReference type="GO" id="GO:0005634">
    <property type="term" value="C:nucleus"/>
    <property type="evidence" value="ECO:0007669"/>
    <property type="project" value="UniProtKB-SubCell"/>
</dbReference>
<dbReference type="PANTHER" id="PTHR15992:SF5">
    <property type="entry name" value="HOLLIDAY JUNCTION RECOGNITION PROTEIN"/>
    <property type="match status" value="1"/>
</dbReference>
<dbReference type="InParanoid" id="A0A2Y9QNM9"/>
<feature type="domain" description="Holliday junction regulator protein family C-terminal" evidence="6">
    <location>
        <begin position="529"/>
        <end position="582"/>
    </location>
</feature>
<keyword evidence="2" id="KW-0238">DNA-binding</keyword>
<feature type="domain" description="Holliday junction recognition protein HJURP central" evidence="5">
    <location>
        <begin position="246"/>
        <end position="360"/>
    </location>
</feature>
<dbReference type="GO" id="GO:0003677">
    <property type="term" value="F:DNA binding"/>
    <property type="evidence" value="ECO:0007669"/>
    <property type="project" value="UniProtKB-KW"/>
</dbReference>
<feature type="compositionally biased region" description="Polar residues" evidence="4">
    <location>
        <begin position="489"/>
        <end position="507"/>
    </location>
</feature>
<gene>
    <name evidence="8" type="primary">HJURP</name>
</gene>
<dbReference type="InterPro" id="IPR021052">
    <property type="entry name" value="HJURP_central_dom"/>
</dbReference>
<sequence length="700" mass="78331">MAGEDREEAALTRKLRDSRYRFQRRMQQLIEKYNHPFEDTPLVEMATLTYQTPQGLRLWGGGLIQERSKGQSQVEGSPVTPVSWVDGSGRAALEDSKNSDVDATFDQGDEVAMAVTPAVLQSPLENELRRKYLTQVDKLLQHISFSERADSGGLENSQVTLVPLLAEPAHGDYGDVSAKNLGGPVKSASPLRKRDPSANLALVPRNDGLVSQGASSHSFLSSQSFEAEDVCDVTISDLYEGMLHSMSRLLSTKPSCIISTKTFIVQNWSCRRRPRWKSRMNRTYCKGGRHVQRGSREQRLPWSQPEKEAGALRDPKNSLKVSCRKTGFQLKKVLLEVNNPQVHELVPSWKEPKVTPQKHSLLTYLDPSAGYDLDQENRFMALKWLISPVKIMSKSRTLQGLGGNRHREIEVKFDKLHQEYCPNRVSQPGPSGSWAVDVYRGGPVSHGCLQGLETHWSSIPVPQRLQEGLEKPGEKSIQGSGCLPKRDSSSLLLSKTGPAQSTGHAEQTLDSLLQESSLGMFRRSLPSTKAISKPSIQSLSCGRNRYDDIKERFDKLHQEYCQRSPQRMKETFCTGQSPDRASVEAQYKKDFQGKMTADSAFESPQKSLSLPSWSIKSPSGSTAIEIHPSTCIAHAPRRDQQSPAKRRRLSDPQVCGWWAESWNSTGVGRAIPRPREETHPLQLDLEEKERRTQDGKVILC</sequence>
<evidence type="ECO:0000259" key="5">
    <source>
        <dbReference type="Pfam" id="PF12346"/>
    </source>
</evidence>
<dbReference type="GO" id="GO:0034080">
    <property type="term" value="P:CENP-A containing chromatin assembly"/>
    <property type="evidence" value="ECO:0007669"/>
    <property type="project" value="TreeGrafter"/>
</dbReference>
<reference evidence="8" key="1">
    <citation type="submission" date="2025-08" db="UniProtKB">
        <authorList>
            <consortium name="RefSeq"/>
        </authorList>
    </citation>
    <scope>IDENTIFICATION</scope>
</reference>
<keyword evidence="7" id="KW-1185">Reference proteome</keyword>
<dbReference type="PANTHER" id="PTHR15992">
    <property type="entry name" value="HOLLIDAY JUNCTION RECOGNITION PROTEIN"/>
    <property type="match status" value="1"/>
</dbReference>
<comment type="subcellular location">
    <subcellularLocation>
        <location evidence="1">Nucleus</location>
    </subcellularLocation>
</comment>
<dbReference type="CTD" id="55355"/>
<evidence type="ECO:0000256" key="1">
    <source>
        <dbReference type="ARBA" id="ARBA00004123"/>
    </source>
</evidence>